<reference evidence="1" key="1">
    <citation type="submission" date="2018-10" db="EMBL/GenBank/DDBJ databases">
        <title>Hidden diversity of soil giant viruses.</title>
        <authorList>
            <person name="Schulz F."/>
            <person name="Alteio L."/>
            <person name="Goudeau D."/>
            <person name="Ryan E.M."/>
            <person name="Malmstrom R.R."/>
            <person name="Blanchard J."/>
            <person name="Woyke T."/>
        </authorList>
    </citation>
    <scope>NUCLEOTIDE SEQUENCE</scope>
    <source>
        <strain evidence="1">GAV1</strain>
    </source>
</reference>
<name>A0A3G5A2D3_9VIRU</name>
<organism evidence="1">
    <name type="scientific">Gaeavirus sp</name>
    <dbReference type="NCBI Taxonomy" id="2487767"/>
    <lineage>
        <taxon>Viruses</taxon>
        <taxon>Varidnaviria</taxon>
        <taxon>Bamfordvirae</taxon>
        <taxon>Nucleocytoviricota</taxon>
        <taxon>Megaviricetes</taxon>
        <taxon>Imitervirales</taxon>
        <taxon>Mimiviridae</taxon>
        <taxon>Klosneuvirinae</taxon>
    </lineage>
</organism>
<dbReference type="EMBL" id="MK072234">
    <property type="protein sequence ID" value="AYV80351.1"/>
    <property type="molecule type" value="Genomic_DNA"/>
</dbReference>
<accession>A0A3G5A2D3</accession>
<sequence>MNIIIFKVSEYYYFNDKICVMIIKLHYENNLRKRILIII</sequence>
<proteinExistence type="predicted"/>
<protein>
    <submittedName>
        <fullName evidence="1">Uncharacterized protein</fullName>
    </submittedName>
</protein>
<evidence type="ECO:0000313" key="1">
    <source>
        <dbReference type="EMBL" id="AYV80351.1"/>
    </source>
</evidence>
<gene>
    <name evidence="1" type="ORF">Gaeavirus36_4</name>
</gene>